<feature type="region of interest" description="Disordered" evidence="1">
    <location>
        <begin position="274"/>
        <end position="299"/>
    </location>
</feature>
<sequence length="314" mass="33986">MQDPSMLYRLETDTDLVDLRADMMVVALGGFLDAGHAQRLLVEHLLRTLDHTVVATFDLDQLLDYRARRPVMTFSRDHYSEYTDPCLALYRVIDDAGTPFFLLWGPEPDYQWERMVAAVSELVRLLTVERVVSVYGIPMAVPHTRPVTSTLHGTTEEIREGARPVFGTVEIPGSLAALLELRLGEQGRAAMGFAVHVPHYLAQSDFPAGAAHALERLADVAGLSLPPAALELAAADSAHAIASEVAASAEAAEIVRALEEQYDARVARLAAGDLDDASDDDGDDQGLGGGPLPTGDQLGAELEAFLDEIRRGPH</sequence>
<dbReference type="Gene3D" id="3.40.50.10900">
    <property type="entry name" value="PAC-like subunit"/>
    <property type="match status" value="1"/>
</dbReference>
<dbReference type="PIRSF" id="PIRSF028754">
    <property type="entry name" value="UCP028754"/>
    <property type="match status" value="1"/>
</dbReference>
<evidence type="ECO:0000313" key="3">
    <source>
        <dbReference type="Proteomes" id="UP000004367"/>
    </source>
</evidence>
<dbReference type="SUPFAM" id="SSF159659">
    <property type="entry name" value="Cgl1923-like"/>
    <property type="match status" value="1"/>
</dbReference>
<gene>
    <name evidence="2" type="ORF">MOPEL_029_00330</name>
</gene>
<dbReference type="InterPro" id="IPR038389">
    <property type="entry name" value="PSMG2_sf"/>
</dbReference>
<dbReference type="Proteomes" id="UP000004367">
    <property type="component" value="Unassembled WGS sequence"/>
</dbReference>
<feature type="compositionally biased region" description="Acidic residues" evidence="1">
    <location>
        <begin position="274"/>
        <end position="284"/>
    </location>
</feature>
<evidence type="ECO:0000256" key="1">
    <source>
        <dbReference type="SAM" id="MobiDB-lite"/>
    </source>
</evidence>
<dbReference type="AlphaFoldDB" id="H5UPU9"/>
<proteinExistence type="predicted"/>
<accession>H5UPU9</accession>
<organism evidence="2 3">
    <name type="scientific">Mobilicoccus pelagius NBRC 104925</name>
    <dbReference type="NCBI Taxonomy" id="1089455"/>
    <lineage>
        <taxon>Bacteria</taxon>
        <taxon>Bacillati</taxon>
        <taxon>Actinomycetota</taxon>
        <taxon>Actinomycetes</taxon>
        <taxon>Micrococcales</taxon>
        <taxon>Dermatophilaceae</taxon>
        <taxon>Mobilicoccus</taxon>
    </lineage>
</organism>
<comment type="caution">
    <text evidence="2">The sequence shown here is derived from an EMBL/GenBank/DDBJ whole genome shotgun (WGS) entry which is preliminary data.</text>
</comment>
<reference evidence="2 3" key="1">
    <citation type="submission" date="2012-02" db="EMBL/GenBank/DDBJ databases">
        <title>Whole genome shotgun sequence of Mobilicoccus pelagius NBRC 104925.</title>
        <authorList>
            <person name="Yoshida Y."/>
            <person name="Hosoyama A."/>
            <person name="Tsuchikane K."/>
            <person name="Katsumata H."/>
            <person name="Yamazaki S."/>
            <person name="Fujita N."/>
        </authorList>
    </citation>
    <scope>NUCLEOTIDE SEQUENCE [LARGE SCALE GENOMIC DNA]</scope>
    <source>
        <strain evidence="2 3">NBRC 104925</strain>
    </source>
</reference>
<evidence type="ECO:0008006" key="4">
    <source>
        <dbReference type="Google" id="ProtNLM"/>
    </source>
</evidence>
<dbReference type="InterPro" id="IPR008492">
    <property type="entry name" value="Rv2714-like"/>
</dbReference>
<dbReference type="STRING" id="1089455.MOPEL_029_00330"/>
<name>H5UPU9_9MICO</name>
<dbReference type="Pfam" id="PF09754">
    <property type="entry name" value="PAC2"/>
    <property type="match status" value="1"/>
</dbReference>
<dbReference type="RefSeq" id="WP_009481652.1">
    <property type="nucleotide sequence ID" value="NZ_BAFE01000027.1"/>
</dbReference>
<protein>
    <recommendedName>
        <fullName evidence="4">PAC2 family protein</fullName>
    </recommendedName>
</protein>
<dbReference type="InterPro" id="IPR019151">
    <property type="entry name" value="Proteasome_assmbl_chaperone_2"/>
</dbReference>
<dbReference type="Gene3D" id="1.10.287.100">
    <property type="match status" value="1"/>
</dbReference>
<dbReference type="OrthoDB" id="3733464at2"/>
<dbReference type="eggNOG" id="COG1938">
    <property type="taxonomic scope" value="Bacteria"/>
</dbReference>
<keyword evidence="3" id="KW-1185">Reference proteome</keyword>
<evidence type="ECO:0000313" key="2">
    <source>
        <dbReference type="EMBL" id="GAB47754.1"/>
    </source>
</evidence>
<dbReference type="EMBL" id="BAFE01000027">
    <property type="protein sequence ID" value="GAB47754.1"/>
    <property type="molecule type" value="Genomic_DNA"/>
</dbReference>